<dbReference type="GO" id="GO:0004519">
    <property type="term" value="F:endonuclease activity"/>
    <property type="evidence" value="ECO:0007669"/>
    <property type="project" value="UniProtKB-KW"/>
</dbReference>
<dbReference type="GO" id="GO:0003677">
    <property type="term" value="F:DNA binding"/>
    <property type="evidence" value="ECO:0007669"/>
    <property type="project" value="InterPro"/>
</dbReference>
<accession>A0A4R8CIT6</accession>
<evidence type="ECO:0000313" key="3">
    <source>
        <dbReference type="Proteomes" id="UP000295146"/>
    </source>
</evidence>
<dbReference type="Gene3D" id="3.40.1350.10">
    <property type="match status" value="1"/>
</dbReference>
<reference evidence="2 3" key="1">
    <citation type="submission" date="2019-03" db="EMBL/GenBank/DDBJ databases">
        <title>Genomic Encyclopedia of Type Strains, Phase III (KMG-III): the genomes of soil and plant-associated and newly described type strains.</title>
        <authorList>
            <person name="Whitman W."/>
        </authorList>
    </citation>
    <scope>NUCLEOTIDE SEQUENCE [LARGE SCALE GENOMIC DNA]</scope>
    <source>
        <strain evidence="2 3">VKM Ac-2573</strain>
    </source>
</reference>
<organism evidence="2 3">
    <name type="scientific">Kribbella pratensis</name>
    <dbReference type="NCBI Taxonomy" id="2512112"/>
    <lineage>
        <taxon>Bacteria</taxon>
        <taxon>Bacillati</taxon>
        <taxon>Actinomycetota</taxon>
        <taxon>Actinomycetes</taxon>
        <taxon>Propionibacteriales</taxon>
        <taxon>Kribbellaceae</taxon>
        <taxon>Kribbella</taxon>
    </lineage>
</organism>
<evidence type="ECO:0000259" key="1">
    <source>
        <dbReference type="Pfam" id="PF04471"/>
    </source>
</evidence>
<dbReference type="GO" id="GO:0009307">
    <property type="term" value="P:DNA restriction-modification system"/>
    <property type="evidence" value="ECO:0007669"/>
    <property type="project" value="InterPro"/>
</dbReference>
<keyword evidence="2" id="KW-0255">Endonuclease</keyword>
<dbReference type="EMBL" id="SODP01000001">
    <property type="protein sequence ID" value="TDW76272.1"/>
    <property type="molecule type" value="Genomic_DNA"/>
</dbReference>
<dbReference type="InterPro" id="IPR011335">
    <property type="entry name" value="Restrct_endonuc-II-like"/>
</dbReference>
<keyword evidence="2" id="KW-0540">Nuclease</keyword>
<keyword evidence="2" id="KW-0378">Hydrolase</keyword>
<proteinExistence type="predicted"/>
<dbReference type="Proteomes" id="UP000295146">
    <property type="component" value="Unassembled WGS sequence"/>
</dbReference>
<name>A0A4R8CIT6_9ACTN</name>
<comment type="caution">
    <text evidence="2">The sequence shown here is derived from an EMBL/GenBank/DDBJ whole genome shotgun (WGS) entry which is preliminary data.</text>
</comment>
<gene>
    <name evidence="2" type="ORF">EV653_1417</name>
</gene>
<dbReference type="InterPro" id="IPR007560">
    <property type="entry name" value="Restrct_endonuc_IV_Mrr"/>
</dbReference>
<dbReference type="SUPFAM" id="SSF52980">
    <property type="entry name" value="Restriction endonuclease-like"/>
    <property type="match status" value="1"/>
</dbReference>
<dbReference type="Pfam" id="PF04471">
    <property type="entry name" value="Mrr_cat"/>
    <property type="match status" value="1"/>
</dbReference>
<feature type="domain" description="Restriction endonuclease type IV Mrr" evidence="1">
    <location>
        <begin position="8"/>
        <end position="116"/>
    </location>
</feature>
<protein>
    <submittedName>
        <fullName evidence="2">Restriction endonuclease</fullName>
    </submittedName>
</protein>
<keyword evidence="3" id="KW-1185">Reference proteome</keyword>
<evidence type="ECO:0000313" key="2">
    <source>
        <dbReference type="EMBL" id="TDW76272.1"/>
    </source>
</evidence>
<sequence>MSDRQRAGREFEGVVANMFRQQHFTVDRKAGAAAPRQTDLFVRRSNDVVYLIEAKYHRRKATIDHVDSLFTRLEATPPEVIGILCSNSGFSDAVIDRVRERSKRPVLLLSGNELLAIADGREDLTRLLRRKKATLLTHREVELDRHSNRLTRKPSKRADLPVSHGLFRLPDGQQRDVLSSGGDFGPFVFAPSLLDIDWVAGGGVGVFAEIELDVGDEAALIALLHELADMGWITPKGRWSIQQATTNWHGSGAGILAREIRGWRRRYRGIDSLHHTEEATYFDVCDGGFYTLTCDLSASKERIVRHATLSFQLVGIPIDTSPLRHLCETFEVRHSVFFRPRETKSVEITHAGKIRDHSVSPVALVVQEDDENGEVWVRGIVVEQPGFIPPTVDGRRGDNWLGGHAGDSQYLICDLRSWHPLGHLIDNYELHYYETAWTSEAQLVHVVADWRGPIG</sequence>
<dbReference type="AlphaFoldDB" id="A0A4R8CIT6"/>
<dbReference type="InterPro" id="IPR011856">
    <property type="entry name" value="tRNA_endonuc-like_dom_sf"/>
</dbReference>